<dbReference type="InterPro" id="IPR013216">
    <property type="entry name" value="Methyltransf_11"/>
</dbReference>
<name>E3IXN4_PSEI1</name>
<protein>
    <submittedName>
        <fullName evidence="3">Methyltransferase type 11</fullName>
    </submittedName>
</protein>
<accession>E3IXN4</accession>
<dbReference type="EMBL" id="CP002299">
    <property type="protein sequence ID" value="ADP80193.1"/>
    <property type="molecule type" value="Genomic_DNA"/>
</dbReference>
<gene>
    <name evidence="3" type="ordered locus">FraEuI1c_2154</name>
</gene>
<dbReference type="InterPro" id="IPR029063">
    <property type="entry name" value="SAM-dependent_MTases_sf"/>
</dbReference>
<dbReference type="GO" id="GO:0006696">
    <property type="term" value="P:ergosterol biosynthetic process"/>
    <property type="evidence" value="ECO:0007669"/>
    <property type="project" value="TreeGrafter"/>
</dbReference>
<dbReference type="eggNOG" id="COG2230">
    <property type="taxonomic scope" value="Bacteria"/>
</dbReference>
<dbReference type="STRING" id="298654.FraEuI1c_2154"/>
<evidence type="ECO:0000256" key="1">
    <source>
        <dbReference type="ARBA" id="ARBA00022679"/>
    </source>
</evidence>
<proteinExistence type="predicted"/>
<dbReference type="InterPro" id="IPR050447">
    <property type="entry name" value="Erg6_SMT_methyltransf"/>
</dbReference>
<dbReference type="HOGENOM" id="CLU_039068_2_1_11"/>
<keyword evidence="3" id="KW-0489">Methyltransferase</keyword>
<keyword evidence="1 3" id="KW-0808">Transferase</keyword>
<dbReference type="GO" id="GO:0003838">
    <property type="term" value="F:sterol 24-C-methyltransferase activity"/>
    <property type="evidence" value="ECO:0007669"/>
    <property type="project" value="TreeGrafter"/>
</dbReference>
<sequence>MPNRDENKRAVLRYYDRTESRLGYLYLLRGTKHFGWYEAGDSGWRFSPAMRRMERQLGQRLGLEADSRVLDAGCGMGDVARTLAADFGLDITGIDILDFNLVEARRRSERAGLANRTRFIECDYHDLSRFEDGEFDGVYTMETFVHAADAERALAEFHRVLRPGGRLVMFEYSRTPNECLLPAARAAFDAVCELGAMPAWHRLNHGDLENLLESASFKVESVEDVTARMLPMLRLFAVLGRFPYALARRLGKTEKAVNAMSGVEMWKHQEAWRYNIYTATERT</sequence>
<reference evidence="3 4" key="1">
    <citation type="submission" date="2010-10" db="EMBL/GenBank/DDBJ databases">
        <title>Complete sequence of Frankia sp. EuI1c.</title>
        <authorList>
            <consortium name="US DOE Joint Genome Institute"/>
            <person name="Lucas S."/>
            <person name="Copeland A."/>
            <person name="Lapidus A."/>
            <person name="Cheng J.-F."/>
            <person name="Bruce D."/>
            <person name="Goodwin L."/>
            <person name="Pitluck S."/>
            <person name="Chertkov O."/>
            <person name="Detter J.C."/>
            <person name="Han C."/>
            <person name="Tapia R."/>
            <person name="Land M."/>
            <person name="Hauser L."/>
            <person name="Jeffries C."/>
            <person name="Kyrpides N."/>
            <person name="Ivanova N."/>
            <person name="Mikhailova N."/>
            <person name="Beauchemin N."/>
            <person name="Sen A."/>
            <person name="Sur S.A."/>
            <person name="Gtari M."/>
            <person name="Wall L."/>
            <person name="Tisa L."/>
            <person name="Woyke T."/>
        </authorList>
    </citation>
    <scope>NUCLEOTIDE SEQUENCE [LARGE SCALE GENOMIC DNA]</scope>
    <source>
        <strain evidence="4">DSM 45817 / CECT 9037 / EuI1c</strain>
    </source>
</reference>
<organism evidence="3 4">
    <name type="scientific">Pseudofrankia inefficax (strain DSM 45817 / CECT 9037 / DDB 130130 / EuI1c)</name>
    <name type="common">Frankia inefficax</name>
    <dbReference type="NCBI Taxonomy" id="298654"/>
    <lineage>
        <taxon>Bacteria</taxon>
        <taxon>Bacillati</taxon>
        <taxon>Actinomycetota</taxon>
        <taxon>Actinomycetes</taxon>
        <taxon>Frankiales</taxon>
        <taxon>Frankiaceae</taxon>
        <taxon>Pseudofrankia</taxon>
    </lineage>
</organism>
<dbReference type="SUPFAM" id="SSF53335">
    <property type="entry name" value="S-adenosyl-L-methionine-dependent methyltransferases"/>
    <property type="match status" value="1"/>
</dbReference>
<dbReference type="PANTHER" id="PTHR44068">
    <property type="entry name" value="ZGC:194242"/>
    <property type="match status" value="1"/>
</dbReference>
<feature type="domain" description="Methyltransferase type 11" evidence="2">
    <location>
        <begin position="70"/>
        <end position="169"/>
    </location>
</feature>
<dbReference type="KEGG" id="fri:FraEuI1c_2154"/>
<dbReference type="Proteomes" id="UP000002484">
    <property type="component" value="Chromosome"/>
</dbReference>
<evidence type="ECO:0000259" key="2">
    <source>
        <dbReference type="Pfam" id="PF08241"/>
    </source>
</evidence>
<dbReference type="Gene3D" id="3.40.50.150">
    <property type="entry name" value="Vaccinia Virus protein VP39"/>
    <property type="match status" value="1"/>
</dbReference>
<dbReference type="GO" id="GO:0032259">
    <property type="term" value="P:methylation"/>
    <property type="evidence" value="ECO:0007669"/>
    <property type="project" value="UniProtKB-KW"/>
</dbReference>
<dbReference type="AlphaFoldDB" id="E3IXN4"/>
<dbReference type="Pfam" id="PF08241">
    <property type="entry name" value="Methyltransf_11"/>
    <property type="match status" value="1"/>
</dbReference>
<dbReference type="InParanoid" id="E3IXN4"/>
<keyword evidence="4" id="KW-1185">Reference proteome</keyword>
<evidence type="ECO:0000313" key="3">
    <source>
        <dbReference type="EMBL" id="ADP80193.1"/>
    </source>
</evidence>
<evidence type="ECO:0000313" key="4">
    <source>
        <dbReference type="Proteomes" id="UP000002484"/>
    </source>
</evidence>
<dbReference type="CDD" id="cd02440">
    <property type="entry name" value="AdoMet_MTases"/>
    <property type="match status" value="1"/>
</dbReference>
<dbReference type="PANTHER" id="PTHR44068:SF1">
    <property type="entry name" value="HYPOTHETICAL LOC100005854"/>
    <property type="match status" value="1"/>
</dbReference>